<organism evidence="1 2">
    <name type="scientific">Halomarinibacterium sedimenti</name>
    <dbReference type="NCBI Taxonomy" id="2857106"/>
    <lineage>
        <taxon>Bacteria</taxon>
        <taxon>Pseudomonadati</taxon>
        <taxon>Bacteroidota</taxon>
        <taxon>Flavobacteriia</taxon>
        <taxon>Flavobacteriales</taxon>
        <taxon>Flavobacteriaceae</taxon>
        <taxon>Halomarinibacterium</taxon>
    </lineage>
</organism>
<dbReference type="Proteomes" id="UP001138686">
    <property type="component" value="Unassembled WGS sequence"/>
</dbReference>
<sequence>MRRDIKIPVVKDVYVVAIREYNEDFRTHDWNAYIVNNGNEPLETVLIVSEGSDDTQITSRMRHSLKLLPAKSFAKIEFLEDSVLPLNNYFTITYFIENKLFDKRFEFPANCIIEENAVTIPVMKTVGVLAR</sequence>
<comment type="caution">
    <text evidence="1">The sequence shown here is derived from an EMBL/GenBank/DDBJ whole genome shotgun (WGS) entry which is preliminary data.</text>
</comment>
<evidence type="ECO:0008006" key="3">
    <source>
        <dbReference type="Google" id="ProtNLM"/>
    </source>
</evidence>
<keyword evidence="2" id="KW-1185">Reference proteome</keyword>
<evidence type="ECO:0000313" key="1">
    <source>
        <dbReference type="EMBL" id="MBW2937384.1"/>
    </source>
</evidence>
<gene>
    <name evidence="1" type="ORF">KXJ69_04665</name>
</gene>
<evidence type="ECO:0000313" key="2">
    <source>
        <dbReference type="Proteomes" id="UP001138686"/>
    </source>
</evidence>
<name>A0A9X1JUY3_9FLAO</name>
<dbReference type="RefSeq" id="WP_219051758.1">
    <property type="nucleotide sequence ID" value="NZ_JAHWDP010000001.1"/>
</dbReference>
<accession>A0A9X1JUY3</accession>
<dbReference type="AlphaFoldDB" id="A0A9X1JUY3"/>
<reference evidence="1" key="1">
    <citation type="submission" date="2021-07" db="EMBL/GenBank/DDBJ databases">
        <title>Aureisphaera sp. CAU 1614 isolated from sea sediment.</title>
        <authorList>
            <person name="Kim W."/>
        </authorList>
    </citation>
    <scope>NUCLEOTIDE SEQUENCE</scope>
    <source>
        <strain evidence="1">CAU 1614</strain>
    </source>
</reference>
<dbReference type="EMBL" id="JAHWDP010000001">
    <property type="protein sequence ID" value="MBW2937384.1"/>
    <property type="molecule type" value="Genomic_DNA"/>
</dbReference>
<protein>
    <recommendedName>
        <fullName evidence="3">Phenylalanyl-tRNA synthetase subunit alpha</fullName>
    </recommendedName>
</protein>
<proteinExistence type="predicted"/>